<name>A0ABT1RNJ2_9FIRM</name>
<dbReference type="SUPFAM" id="SSF46894">
    <property type="entry name" value="C-terminal effector domain of the bipartite response regulators"/>
    <property type="match status" value="1"/>
</dbReference>
<protein>
    <submittedName>
        <fullName evidence="6">LuxR C-terminal-related transcriptional regulator</fullName>
    </submittedName>
</protein>
<evidence type="ECO:0000256" key="1">
    <source>
        <dbReference type="ARBA" id="ARBA00023015"/>
    </source>
</evidence>
<dbReference type="SMART" id="SM00421">
    <property type="entry name" value="HTH_LUXR"/>
    <property type="match status" value="1"/>
</dbReference>
<evidence type="ECO:0000256" key="4">
    <source>
        <dbReference type="SAM" id="Phobius"/>
    </source>
</evidence>
<dbReference type="PANTHER" id="PTHR44688">
    <property type="entry name" value="DNA-BINDING TRANSCRIPTIONAL ACTIVATOR DEVR_DOSR"/>
    <property type="match status" value="1"/>
</dbReference>
<evidence type="ECO:0000313" key="6">
    <source>
        <dbReference type="EMBL" id="MCQ4636760.1"/>
    </source>
</evidence>
<keyword evidence="4" id="KW-0472">Membrane</keyword>
<evidence type="ECO:0000256" key="3">
    <source>
        <dbReference type="ARBA" id="ARBA00023163"/>
    </source>
</evidence>
<keyword evidence="1" id="KW-0805">Transcription regulation</keyword>
<dbReference type="Proteomes" id="UP001524502">
    <property type="component" value="Unassembled WGS sequence"/>
</dbReference>
<feature type="transmembrane region" description="Helical" evidence="4">
    <location>
        <begin position="6"/>
        <end position="28"/>
    </location>
</feature>
<dbReference type="PRINTS" id="PR00038">
    <property type="entry name" value="HTHLUXR"/>
</dbReference>
<accession>A0ABT1RNJ2</accession>
<dbReference type="RefSeq" id="WP_256131956.1">
    <property type="nucleotide sequence ID" value="NZ_JANFXK010000008.1"/>
</dbReference>
<feature type="transmembrane region" description="Helical" evidence="4">
    <location>
        <begin position="210"/>
        <end position="227"/>
    </location>
</feature>
<keyword evidence="4" id="KW-1133">Transmembrane helix</keyword>
<evidence type="ECO:0000259" key="5">
    <source>
        <dbReference type="PROSITE" id="PS50043"/>
    </source>
</evidence>
<keyword evidence="2" id="KW-0238">DNA-binding</keyword>
<feature type="transmembrane region" description="Helical" evidence="4">
    <location>
        <begin position="72"/>
        <end position="91"/>
    </location>
</feature>
<dbReference type="PROSITE" id="PS00622">
    <property type="entry name" value="HTH_LUXR_1"/>
    <property type="match status" value="1"/>
</dbReference>
<gene>
    <name evidence="6" type="ORF">NE619_08455</name>
</gene>
<keyword evidence="3" id="KW-0804">Transcription</keyword>
<feature type="transmembrane region" description="Helical" evidence="4">
    <location>
        <begin position="138"/>
        <end position="158"/>
    </location>
</feature>
<comment type="caution">
    <text evidence="6">The sequence shown here is derived from an EMBL/GenBank/DDBJ whole genome shotgun (WGS) entry which is preliminary data.</text>
</comment>
<keyword evidence="7" id="KW-1185">Reference proteome</keyword>
<dbReference type="PROSITE" id="PS50043">
    <property type="entry name" value="HTH_LUXR_2"/>
    <property type="match status" value="1"/>
</dbReference>
<dbReference type="InterPro" id="IPR000792">
    <property type="entry name" value="Tscrpt_reg_LuxR_C"/>
</dbReference>
<reference evidence="6 7" key="1">
    <citation type="submission" date="2022-06" db="EMBL/GenBank/DDBJ databases">
        <title>Isolation of gut microbiota from human fecal samples.</title>
        <authorList>
            <person name="Pamer E.G."/>
            <person name="Barat B."/>
            <person name="Waligurski E."/>
            <person name="Medina S."/>
            <person name="Paddock L."/>
            <person name="Mostad J."/>
        </authorList>
    </citation>
    <scope>NUCLEOTIDE SEQUENCE [LARGE SCALE GENOMIC DNA]</scope>
    <source>
        <strain evidence="6 7">SL.3.17</strain>
    </source>
</reference>
<keyword evidence="4" id="KW-0812">Transmembrane</keyword>
<dbReference type="Gene3D" id="1.10.10.10">
    <property type="entry name" value="Winged helix-like DNA-binding domain superfamily/Winged helix DNA-binding domain"/>
    <property type="match status" value="1"/>
</dbReference>
<evidence type="ECO:0000313" key="7">
    <source>
        <dbReference type="Proteomes" id="UP001524502"/>
    </source>
</evidence>
<feature type="transmembrane region" description="Helical" evidence="4">
    <location>
        <begin position="170"/>
        <end position="190"/>
    </location>
</feature>
<feature type="domain" description="HTH luxR-type" evidence="5">
    <location>
        <begin position="252"/>
        <end position="317"/>
    </location>
</feature>
<dbReference type="InterPro" id="IPR036388">
    <property type="entry name" value="WH-like_DNA-bd_sf"/>
</dbReference>
<sequence length="325" mass="37694">MTFQREGVLFCYLLAIFLGIAGITMVFLAGKKRTSQLNKALKFFLICMLVMSLYDMLLYYTGYVLGDIRDMLTLRIGSCIIAILFYLWLHVEQKITGTDEFAALQKSARSYIFIYAVLWFCSTIIFTINYFYALRWLLLVTDIILLLIMLVGSVVYISKCVMLHQPKSTIHYMIVVTAMLVWNYASYFWGEASVYWGNSKFIREPLDLTIVFWFVVNIVTVVFIYRADFKEAYETGTDGGQAEFDIDKRMDEVAEEYDLTGREKDLSRLIYEGKSNSEIAKLLYISESTVKTHVYNIFRKMEVKNRMGVTCIIRDGRKKDSKGTD</sequence>
<organism evidence="6 7">
    <name type="scientific">Anaerovorax odorimutans</name>
    <dbReference type="NCBI Taxonomy" id="109327"/>
    <lineage>
        <taxon>Bacteria</taxon>
        <taxon>Bacillati</taxon>
        <taxon>Bacillota</taxon>
        <taxon>Clostridia</taxon>
        <taxon>Peptostreptococcales</taxon>
        <taxon>Anaerovoracaceae</taxon>
        <taxon>Anaerovorax</taxon>
    </lineage>
</organism>
<dbReference type="InterPro" id="IPR016032">
    <property type="entry name" value="Sig_transdc_resp-reg_C-effctor"/>
</dbReference>
<proteinExistence type="predicted"/>
<dbReference type="EMBL" id="JANFXK010000008">
    <property type="protein sequence ID" value="MCQ4636760.1"/>
    <property type="molecule type" value="Genomic_DNA"/>
</dbReference>
<dbReference type="CDD" id="cd06170">
    <property type="entry name" value="LuxR_C_like"/>
    <property type="match status" value="1"/>
</dbReference>
<feature type="transmembrane region" description="Helical" evidence="4">
    <location>
        <begin position="112"/>
        <end position="132"/>
    </location>
</feature>
<dbReference type="PANTHER" id="PTHR44688:SF16">
    <property type="entry name" value="DNA-BINDING TRANSCRIPTIONAL ACTIVATOR DEVR_DOSR"/>
    <property type="match status" value="1"/>
</dbReference>
<feature type="transmembrane region" description="Helical" evidence="4">
    <location>
        <begin position="40"/>
        <end position="60"/>
    </location>
</feature>
<evidence type="ECO:0000256" key="2">
    <source>
        <dbReference type="ARBA" id="ARBA00023125"/>
    </source>
</evidence>
<dbReference type="Pfam" id="PF00196">
    <property type="entry name" value="GerE"/>
    <property type="match status" value="1"/>
</dbReference>